<dbReference type="KEGG" id="sgp:SpiGrapes_0040"/>
<dbReference type="STRING" id="158190.SpiGrapes_0040"/>
<dbReference type="eggNOG" id="COG0153">
    <property type="taxonomic scope" value="Bacteria"/>
</dbReference>
<dbReference type="PRINTS" id="PR00473">
    <property type="entry name" value="GALCTOKINASE"/>
</dbReference>
<sequence length="424" mass="45703">MANPQTIKNGALHSVYPFLYGFDFDETDMDNRFASLLETHAALFSKTDAKLFSTAGRSELGGNHTDHNLGKVIAATINLDTIAAVSPRNDTKVVLISEGYPAVEVDLSNLGKVSSEENTTQALVRGIGAAFSKRGLSIGGWEANTTSRVLKGSGLSSSAAIEILCGTIFNHLYNEDVLTPVELAIIGKFSENEYFGKPSGLMDQIACANGGIVGIDFRDGDNPVVVPVPFSFSQHGYALAIVDTGGNHADLTPEYAAVPKEMRLVAAQFGKENLRQISKEEFEAKLPQLRATLNNDRALLRAIHFYSENERVSSMVTALQKNDFPSYLALVKASGESSFCFLQNLYPASNPKEQGLSLAIALTRNILGEQYVARVHGGGFAGTIQAYVPLNKIQSYTKSMETVFGKGSVTAICIRQKPTCCIAE</sequence>
<evidence type="ECO:0000256" key="4">
    <source>
        <dbReference type="ARBA" id="ARBA00022777"/>
    </source>
</evidence>
<evidence type="ECO:0000259" key="6">
    <source>
        <dbReference type="Pfam" id="PF00288"/>
    </source>
</evidence>
<dbReference type="InterPro" id="IPR020568">
    <property type="entry name" value="Ribosomal_Su5_D2-typ_SF"/>
</dbReference>
<evidence type="ECO:0000256" key="2">
    <source>
        <dbReference type="ARBA" id="ARBA00022679"/>
    </source>
</evidence>
<keyword evidence="2" id="KW-0808">Transferase</keyword>
<dbReference type="Gene3D" id="3.30.70.890">
    <property type="entry name" value="GHMP kinase, C-terminal domain"/>
    <property type="match status" value="1"/>
</dbReference>
<dbReference type="PRINTS" id="PR00959">
    <property type="entry name" value="MEVGALKINASE"/>
</dbReference>
<dbReference type="EMBL" id="CP003155">
    <property type="protein sequence ID" value="AEV27904.1"/>
    <property type="molecule type" value="Genomic_DNA"/>
</dbReference>
<dbReference type="SUPFAM" id="SSF54211">
    <property type="entry name" value="Ribosomal protein S5 domain 2-like"/>
    <property type="match status" value="1"/>
</dbReference>
<dbReference type="GO" id="GO:0006012">
    <property type="term" value="P:galactose metabolic process"/>
    <property type="evidence" value="ECO:0007669"/>
    <property type="project" value="InterPro"/>
</dbReference>
<accession>G8QSZ9</accession>
<evidence type="ECO:0000256" key="3">
    <source>
        <dbReference type="ARBA" id="ARBA00022741"/>
    </source>
</evidence>
<dbReference type="OrthoDB" id="250531at2"/>
<dbReference type="RefSeq" id="WP_014268753.1">
    <property type="nucleotide sequence ID" value="NC_016633.1"/>
</dbReference>
<dbReference type="Pfam" id="PF10509">
    <property type="entry name" value="GalKase_gal_bdg"/>
    <property type="match status" value="1"/>
</dbReference>
<dbReference type="PANTHER" id="PTHR10457:SF7">
    <property type="entry name" value="GALACTOKINASE-RELATED"/>
    <property type="match status" value="1"/>
</dbReference>
<feature type="domain" description="Galactokinase N-terminal" evidence="7">
    <location>
        <begin position="39"/>
        <end position="87"/>
    </location>
</feature>
<comment type="similarity">
    <text evidence="1">Belongs to the GHMP kinase family. GalK subfamily.</text>
</comment>
<dbReference type="Gene3D" id="3.30.230.10">
    <property type="match status" value="1"/>
</dbReference>
<evidence type="ECO:0000259" key="7">
    <source>
        <dbReference type="Pfam" id="PF10509"/>
    </source>
</evidence>
<dbReference type="GO" id="GO:0005524">
    <property type="term" value="F:ATP binding"/>
    <property type="evidence" value="ECO:0007669"/>
    <property type="project" value="UniProtKB-KW"/>
</dbReference>
<evidence type="ECO:0000256" key="5">
    <source>
        <dbReference type="ARBA" id="ARBA00022840"/>
    </source>
</evidence>
<dbReference type="PIRSF" id="PIRSF000530">
    <property type="entry name" value="Galactokinase"/>
    <property type="match status" value="1"/>
</dbReference>
<keyword evidence="4 8" id="KW-0418">Kinase</keyword>
<dbReference type="InterPro" id="IPR006203">
    <property type="entry name" value="GHMP_knse_ATP-bd_CS"/>
</dbReference>
<dbReference type="GO" id="GO:0004335">
    <property type="term" value="F:galactokinase activity"/>
    <property type="evidence" value="ECO:0007669"/>
    <property type="project" value="InterPro"/>
</dbReference>
<feature type="domain" description="GHMP kinase N-terminal" evidence="6">
    <location>
        <begin position="133"/>
        <end position="211"/>
    </location>
</feature>
<evidence type="ECO:0000256" key="1">
    <source>
        <dbReference type="ARBA" id="ARBA00006566"/>
    </source>
</evidence>
<dbReference type="InterPro" id="IPR014721">
    <property type="entry name" value="Ribsml_uS5_D2-typ_fold_subgr"/>
</dbReference>
<gene>
    <name evidence="8" type="ordered locus">SpiGrapes_0040</name>
</gene>
<organism evidence="8 9">
    <name type="scientific">Sphaerochaeta pleomorpha (strain ATCC BAA-1885 / DSM 22778 / Grapes)</name>
    <dbReference type="NCBI Taxonomy" id="158190"/>
    <lineage>
        <taxon>Bacteria</taxon>
        <taxon>Pseudomonadati</taxon>
        <taxon>Spirochaetota</taxon>
        <taxon>Spirochaetia</taxon>
        <taxon>Spirochaetales</taxon>
        <taxon>Sphaerochaetaceae</taxon>
        <taxon>Sphaerochaeta</taxon>
    </lineage>
</organism>
<keyword evidence="5" id="KW-0067">ATP-binding</keyword>
<dbReference type="AlphaFoldDB" id="G8QSZ9"/>
<evidence type="ECO:0000313" key="8">
    <source>
        <dbReference type="EMBL" id="AEV27904.1"/>
    </source>
</evidence>
<keyword evidence="9" id="KW-1185">Reference proteome</keyword>
<dbReference type="PANTHER" id="PTHR10457">
    <property type="entry name" value="MEVALONATE KINASE/GALACTOKINASE"/>
    <property type="match status" value="1"/>
</dbReference>
<dbReference type="Proteomes" id="UP000005632">
    <property type="component" value="Chromosome"/>
</dbReference>
<evidence type="ECO:0000313" key="9">
    <source>
        <dbReference type="Proteomes" id="UP000005632"/>
    </source>
</evidence>
<dbReference type="InterPro" id="IPR036554">
    <property type="entry name" value="GHMP_kinase_C_sf"/>
</dbReference>
<protein>
    <submittedName>
        <fullName evidence="8">Galactokinase</fullName>
    </submittedName>
</protein>
<name>G8QSZ9_SPHPG</name>
<dbReference type="InterPro" id="IPR006204">
    <property type="entry name" value="GHMP_kinase_N_dom"/>
</dbReference>
<dbReference type="Pfam" id="PF00288">
    <property type="entry name" value="GHMP_kinases_N"/>
    <property type="match status" value="1"/>
</dbReference>
<dbReference type="GO" id="GO:0005829">
    <property type="term" value="C:cytosol"/>
    <property type="evidence" value="ECO:0007669"/>
    <property type="project" value="TreeGrafter"/>
</dbReference>
<dbReference type="InterPro" id="IPR000705">
    <property type="entry name" value="Galactokinase"/>
</dbReference>
<dbReference type="HOGENOM" id="CLU_017814_8_0_12"/>
<reference evidence="8 9" key="1">
    <citation type="submission" date="2011-11" db="EMBL/GenBank/DDBJ databases">
        <title>Complete sequence of Spirochaeta sp. grapes.</title>
        <authorList>
            <consortium name="US DOE Joint Genome Institute"/>
            <person name="Lucas S."/>
            <person name="Han J."/>
            <person name="Lapidus A."/>
            <person name="Cheng J.-F."/>
            <person name="Goodwin L."/>
            <person name="Pitluck S."/>
            <person name="Peters L."/>
            <person name="Ovchinnikova G."/>
            <person name="Munk A.C."/>
            <person name="Detter J.C."/>
            <person name="Han C."/>
            <person name="Tapia R."/>
            <person name="Land M."/>
            <person name="Hauser L."/>
            <person name="Kyrpides N."/>
            <person name="Ivanova N."/>
            <person name="Pagani I."/>
            <person name="Ritalahtilisa K."/>
            <person name="Loeffler F."/>
            <person name="Woyke T."/>
        </authorList>
    </citation>
    <scope>NUCLEOTIDE SEQUENCE [LARGE SCALE GENOMIC DNA]</scope>
    <source>
        <strain evidence="9">ATCC BAA-1885 / DSM 22778 / Grapes</strain>
    </source>
</reference>
<dbReference type="InterPro" id="IPR019539">
    <property type="entry name" value="GalKase_N"/>
</dbReference>
<dbReference type="SUPFAM" id="SSF55060">
    <property type="entry name" value="GHMP Kinase, C-terminal domain"/>
    <property type="match status" value="1"/>
</dbReference>
<proteinExistence type="inferred from homology"/>
<keyword evidence="3" id="KW-0547">Nucleotide-binding</keyword>
<dbReference type="PROSITE" id="PS00627">
    <property type="entry name" value="GHMP_KINASES_ATP"/>
    <property type="match status" value="1"/>
</dbReference>
<dbReference type="InterPro" id="IPR006206">
    <property type="entry name" value="Mevalonate/galactokinase"/>
</dbReference>